<evidence type="ECO:0000313" key="1">
    <source>
        <dbReference type="EMBL" id="AZE56847.1"/>
    </source>
</evidence>
<dbReference type="Proteomes" id="UP000268696">
    <property type="component" value="Chromosome"/>
</dbReference>
<protein>
    <submittedName>
        <fullName evidence="1">Uncharacterized protein</fullName>
    </submittedName>
</protein>
<evidence type="ECO:0000313" key="2">
    <source>
        <dbReference type="Proteomes" id="UP000268696"/>
    </source>
</evidence>
<accession>A0A3G7UBV8</accession>
<dbReference type="AlphaFoldDB" id="A0A3G7UBV8"/>
<proteinExistence type="predicted"/>
<reference evidence="1 2" key="1">
    <citation type="submission" date="2018-03" db="EMBL/GenBank/DDBJ databases">
        <title>Diversity of phytobeneficial traits revealed by whole-genome analysis of worldwide-isolated phenazine-producing Pseudomonas spp.</title>
        <authorList>
            <person name="Biessy A."/>
            <person name="Novinscak A."/>
            <person name="Blom J."/>
            <person name="Leger G."/>
            <person name="Thomashow L.S."/>
            <person name="Cazorla F.M."/>
            <person name="Josic D."/>
            <person name="Filion M."/>
        </authorList>
    </citation>
    <scope>NUCLEOTIDE SEQUENCE [LARGE SCALE GENOMIC DNA]</scope>
    <source>
        <strain evidence="1 2">30B</strain>
    </source>
</reference>
<dbReference type="EMBL" id="CP027754">
    <property type="protein sequence ID" value="AZE56847.1"/>
    <property type="molecule type" value="Genomic_DNA"/>
</dbReference>
<sequence length="61" mass="7110">MSLLPDRKAIYGNDITDKLVKHKTAKKKHYDNNSQHLHERLNKSHYTVQIIEKLNSGNLPD</sequence>
<gene>
    <name evidence="1" type="ORF">C4K03_4709</name>
</gene>
<organism evidence="1 2">
    <name type="scientific">Pseudomonas synxantha</name>
    <dbReference type="NCBI Taxonomy" id="47883"/>
    <lineage>
        <taxon>Bacteria</taxon>
        <taxon>Pseudomonadati</taxon>
        <taxon>Pseudomonadota</taxon>
        <taxon>Gammaproteobacteria</taxon>
        <taxon>Pseudomonadales</taxon>
        <taxon>Pseudomonadaceae</taxon>
        <taxon>Pseudomonas</taxon>
    </lineage>
</organism>
<name>A0A3G7UBV8_9PSED</name>